<gene>
    <name evidence="11" type="primary">queD</name>
    <name evidence="11" type="ORF">DIT26_06490</name>
    <name evidence="12" type="ORF">XD86_0773</name>
    <name evidence="13" type="ORF">XE02_0551</name>
</gene>
<evidence type="ECO:0000256" key="6">
    <source>
        <dbReference type="ARBA" id="ARBA00023239"/>
    </source>
</evidence>
<keyword evidence="4 8" id="KW-0479">Metal-binding</keyword>
<comment type="similarity">
    <text evidence="2 8">Belongs to the PTPS family. QueD subfamily.</text>
</comment>
<proteinExistence type="inferred from homology"/>
<dbReference type="Proteomes" id="UP000264215">
    <property type="component" value="Unassembled WGS sequence"/>
</dbReference>
<feature type="active site" description="Proton acceptor" evidence="9">
    <location>
        <position position="23"/>
    </location>
</feature>
<evidence type="ECO:0000256" key="3">
    <source>
        <dbReference type="ARBA" id="ARBA00018141"/>
    </source>
</evidence>
<dbReference type="PATRIC" id="fig|1236046.5.peg.12"/>
<name>A0A101I7W0_9BACT</name>
<reference evidence="13" key="1">
    <citation type="journal article" date="2015" name="MBio">
        <title>Genome-resolved metagenomic analysis reveals roles for candidate phyla and other microbial community members in biogeochemical transformations in oil reservoirs.</title>
        <authorList>
            <person name="Hu P."/>
            <person name="Tom L."/>
            <person name="Singh A."/>
            <person name="Thomas B.C."/>
            <person name="Baker B.J."/>
            <person name="Piceno Y.M."/>
            <person name="Andersen G.L."/>
            <person name="Banfield J.F."/>
        </authorList>
    </citation>
    <scope>NUCLEOTIDE SEQUENCE [LARGE SCALE GENOMIC DNA]</scope>
    <source>
        <strain evidence="12">46_47</strain>
        <strain evidence="13">46_70</strain>
    </source>
</reference>
<evidence type="ECO:0000256" key="9">
    <source>
        <dbReference type="PIRSR" id="PIRSR006113-1"/>
    </source>
</evidence>
<evidence type="ECO:0000256" key="8">
    <source>
        <dbReference type="PIRNR" id="PIRNR006113"/>
    </source>
</evidence>
<keyword evidence="8" id="KW-0671">Queuosine biosynthesis</keyword>
<dbReference type="PIRSF" id="PIRSF006113">
    <property type="entry name" value="PTP_synth"/>
    <property type="match status" value="1"/>
</dbReference>
<evidence type="ECO:0000256" key="2">
    <source>
        <dbReference type="ARBA" id="ARBA00008900"/>
    </source>
</evidence>
<feature type="binding site" evidence="10">
    <location>
        <position position="27"/>
    </location>
    <ligand>
        <name>Zn(2+)</name>
        <dbReference type="ChEBI" id="CHEBI:29105"/>
    </ligand>
</feature>
<keyword evidence="6 8" id="KW-0456">Lyase</keyword>
<keyword evidence="5 8" id="KW-0862">Zinc</keyword>
<sequence>MFFLTKEFTFDAAHNLTSYHGKCEKLHGHTYKLQITVAGEKNQEDMVVDFLQLKDIVKSEVLNLLDHAYINDVIPQPTAENIAEWIFKRLASKVGGSYYELYEVAVWETPTNFVRYRERDVW</sequence>
<dbReference type="InterPro" id="IPR038418">
    <property type="entry name" value="6-PTP_synth/QueD_sf"/>
</dbReference>
<dbReference type="InterPro" id="IPR007115">
    <property type="entry name" value="6-PTP_synth/QueD"/>
</dbReference>
<feature type="active site" description="Charge relay system" evidence="9">
    <location>
        <position position="67"/>
    </location>
</feature>
<evidence type="ECO:0000256" key="1">
    <source>
        <dbReference type="ARBA" id="ARBA00005061"/>
    </source>
</evidence>
<dbReference type="Gene3D" id="3.30.479.10">
    <property type="entry name" value="6-pyruvoyl tetrahydropterin synthase/QueD"/>
    <property type="match status" value="1"/>
</dbReference>
<dbReference type="SUPFAM" id="SSF55620">
    <property type="entry name" value="Tetrahydrobiopterin biosynthesis enzymes-like"/>
    <property type="match status" value="1"/>
</dbReference>
<dbReference type="EMBL" id="LGGH01000101">
    <property type="protein sequence ID" value="KUK67408.1"/>
    <property type="molecule type" value="Genomic_DNA"/>
</dbReference>
<comment type="catalytic activity">
    <reaction evidence="7 8">
        <text>7,8-dihydroneopterin 3'-triphosphate + H2O = 6-carboxy-5,6,7,8-tetrahydropterin + triphosphate + acetaldehyde + 2 H(+)</text>
        <dbReference type="Rhea" id="RHEA:27966"/>
        <dbReference type="ChEBI" id="CHEBI:15343"/>
        <dbReference type="ChEBI" id="CHEBI:15377"/>
        <dbReference type="ChEBI" id="CHEBI:15378"/>
        <dbReference type="ChEBI" id="CHEBI:18036"/>
        <dbReference type="ChEBI" id="CHEBI:58462"/>
        <dbReference type="ChEBI" id="CHEBI:61032"/>
        <dbReference type="EC" id="4.1.2.50"/>
    </reaction>
</comment>
<evidence type="ECO:0000313" key="12">
    <source>
        <dbReference type="EMBL" id="KUK67408.1"/>
    </source>
</evidence>
<dbReference type="PANTHER" id="PTHR12589">
    <property type="entry name" value="PYRUVOYL TETRAHYDROBIOPTERIN SYNTHASE"/>
    <property type="match status" value="1"/>
</dbReference>
<dbReference type="UniPathway" id="UPA00391"/>
<evidence type="ECO:0000313" key="14">
    <source>
        <dbReference type="Proteomes" id="UP000054260"/>
    </source>
</evidence>
<dbReference type="Proteomes" id="UP000054260">
    <property type="component" value="Unassembled WGS sequence"/>
</dbReference>
<reference evidence="11 16" key="3">
    <citation type="journal article" date="2018" name="Nat. Biotechnol.">
        <title>A standardized bacterial taxonomy based on genome phylogeny substantially revises the tree of life.</title>
        <authorList>
            <person name="Parks D.H."/>
            <person name="Chuvochina M."/>
            <person name="Waite D.W."/>
            <person name="Rinke C."/>
            <person name="Skarshewski A."/>
            <person name="Chaumeil P.A."/>
            <person name="Hugenholtz P."/>
        </authorList>
    </citation>
    <scope>NUCLEOTIDE SEQUENCE [LARGE SCALE GENOMIC DNA]</scope>
    <source>
        <strain evidence="11">UBA9905</strain>
    </source>
</reference>
<dbReference type="EMBL" id="LGGW01000035">
    <property type="protein sequence ID" value="KUK90421.1"/>
    <property type="molecule type" value="Genomic_DNA"/>
</dbReference>
<dbReference type="GO" id="GO:0008616">
    <property type="term" value="P:tRNA queuosine(34) biosynthetic process"/>
    <property type="evidence" value="ECO:0007669"/>
    <property type="project" value="UniProtKB-KW"/>
</dbReference>
<dbReference type="AlphaFoldDB" id="A0A101I7W0"/>
<dbReference type="Pfam" id="PF01242">
    <property type="entry name" value="PTPS"/>
    <property type="match status" value="1"/>
</dbReference>
<feature type="binding site" evidence="10">
    <location>
        <position position="29"/>
    </location>
    <ligand>
        <name>Zn(2+)</name>
        <dbReference type="ChEBI" id="CHEBI:29105"/>
    </ligand>
</feature>
<dbReference type="NCBIfam" id="TIGR03367">
    <property type="entry name" value="queuosine_QueD"/>
    <property type="match status" value="1"/>
</dbReference>
<evidence type="ECO:0000256" key="7">
    <source>
        <dbReference type="ARBA" id="ARBA00048807"/>
    </source>
</evidence>
<evidence type="ECO:0000256" key="4">
    <source>
        <dbReference type="ARBA" id="ARBA00022723"/>
    </source>
</evidence>
<dbReference type="EMBL" id="DQBS01000148">
    <property type="protein sequence ID" value="HCO70207.1"/>
    <property type="molecule type" value="Genomic_DNA"/>
</dbReference>
<comment type="pathway">
    <text evidence="1 8">Purine metabolism; 7-cyano-7-deazaguanine biosynthesis.</text>
</comment>
<accession>A0A101I7W0</accession>
<reference evidence="14 15" key="2">
    <citation type="journal article" date="2015" name="MBio">
        <title>Genome-Resolved Metagenomic Analysis Reveals Roles for Candidate Phyla and Other Microbial Community Members in Biogeochemical Transformations in Oil Reservoirs.</title>
        <authorList>
            <person name="Hu P."/>
            <person name="Tom L."/>
            <person name="Singh A."/>
            <person name="Thomas B.C."/>
            <person name="Baker B.J."/>
            <person name="Piceno Y.M."/>
            <person name="Andersen G.L."/>
            <person name="Banfield J.F."/>
        </authorList>
    </citation>
    <scope>NUCLEOTIDE SEQUENCE [LARGE SCALE GENOMIC DNA]</scope>
</reference>
<comment type="cofactor">
    <cofactor evidence="8 10">
        <name>Zn(2+)</name>
        <dbReference type="ChEBI" id="CHEBI:29105"/>
    </cofactor>
    <text evidence="8 10">Binds 1 zinc ion per subunit.</text>
</comment>
<evidence type="ECO:0000256" key="5">
    <source>
        <dbReference type="ARBA" id="ARBA00022833"/>
    </source>
</evidence>
<dbReference type="GO" id="GO:0070497">
    <property type="term" value="F:6-carboxytetrahydropterin synthase activity"/>
    <property type="evidence" value="ECO:0007669"/>
    <property type="project" value="UniProtKB-EC"/>
</dbReference>
<evidence type="ECO:0000256" key="10">
    <source>
        <dbReference type="PIRSR" id="PIRSR006113-2"/>
    </source>
</evidence>
<evidence type="ECO:0000313" key="15">
    <source>
        <dbReference type="Proteomes" id="UP000055014"/>
    </source>
</evidence>
<organism evidence="13 15">
    <name type="scientific">Mesotoga infera</name>
    <dbReference type="NCBI Taxonomy" id="1236046"/>
    <lineage>
        <taxon>Bacteria</taxon>
        <taxon>Thermotogati</taxon>
        <taxon>Thermotogota</taxon>
        <taxon>Thermotogae</taxon>
        <taxon>Kosmotogales</taxon>
        <taxon>Kosmotogaceae</taxon>
        <taxon>Mesotoga</taxon>
    </lineage>
</organism>
<protein>
    <recommendedName>
        <fullName evidence="3 8">6-carboxy-5,6,7,8-tetrahydropterin synthase</fullName>
        <ecNumber evidence="8">4.-.-.-</ecNumber>
    </recommendedName>
</protein>
<dbReference type="GO" id="GO:0046872">
    <property type="term" value="F:metal ion binding"/>
    <property type="evidence" value="ECO:0007669"/>
    <property type="project" value="UniProtKB-KW"/>
</dbReference>
<dbReference type="Proteomes" id="UP000055014">
    <property type="component" value="Unassembled WGS sequence"/>
</dbReference>
<dbReference type="PANTHER" id="PTHR12589:SF7">
    <property type="entry name" value="6-PYRUVOYL TETRAHYDROBIOPTERIN SYNTHASE"/>
    <property type="match status" value="1"/>
</dbReference>
<evidence type="ECO:0000313" key="13">
    <source>
        <dbReference type="EMBL" id="KUK90421.1"/>
    </source>
</evidence>
<dbReference type="EC" id="4.-.-.-" evidence="8"/>
<feature type="active site" description="Charge relay system" evidence="9">
    <location>
        <position position="108"/>
    </location>
</feature>
<evidence type="ECO:0000313" key="11">
    <source>
        <dbReference type="EMBL" id="HCO70207.1"/>
    </source>
</evidence>
<evidence type="ECO:0000313" key="16">
    <source>
        <dbReference type="Proteomes" id="UP000264215"/>
    </source>
</evidence>
<feature type="binding site" evidence="10">
    <location>
        <position position="14"/>
    </location>
    <ligand>
        <name>Zn(2+)</name>
        <dbReference type="ChEBI" id="CHEBI:29105"/>
    </ligand>
</feature>
<comment type="caution">
    <text evidence="13">The sequence shown here is derived from an EMBL/GenBank/DDBJ whole genome shotgun (WGS) entry which is preliminary data.</text>
</comment>